<sequence length="224" mass="24927">MKDPQTKVTIAKSCTQNWDEMEKKAGFSFCNSCSKNVIDFTGYSNAEIISVLTTSVSTVCGRLSETQLNQLNYYLLVKPVNRNWMKYLGVLAIGMSVFTQSTNASVLPLATEISIVKGNEKNADKPLVVNKVTGRILGPNKKPVAGIRLVILNTPYYAMTDQNGQYEIILKNGLNIKNNKLSVQSARYSATIIINYTKVKQNDFILKDEPMIMGEIMIQTPKKS</sequence>
<dbReference type="InterPro" id="IPR008969">
    <property type="entry name" value="CarboxyPept-like_regulatory"/>
</dbReference>
<gene>
    <name evidence="1" type="ORF">GJU39_04010</name>
</gene>
<name>A0A7K0FVX5_9SPHI</name>
<comment type="caution">
    <text evidence="1">The sequence shown here is derived from an EMBL/GenBank/DDBJ whole genome shotgun (WGS) entry which is preliminary data.</text>
</comment>
<evidence type="ECO:0000313" key="1">
    <source>
        <dbReference type="EMBL" id="MRX75244.1"/>
    </source>
</evidence>
<protein>
    <submittedName>
        <fullName evidence="1">Uncharacterized protein</fullName>
    </submittedName>
</protein>
<dbReference type="Gene3D" id="2.60.40.1120">
    <property type="entry name" value="Carboxypeptidase-like, regulatory domain"/>
    <property type="match status" value="1"/>
</dbReference>
<accession>A0A7K0FVX5</accession>
<dbReference type="SUPFAM" id="SSF49464">
    <property type="entry name" value="Carboxypeptidase regulatory domain-like"/>
    <property type="match status" value="1"/>
</dbReference>
<evidence type="ECO:0000313" key="2">
    <source>
        <dbReference type="Proteomes" id="UP000487757"/>
    </source>
</evidence>
<dbReference type="AlphaFoldDB" id="A0A7K0FVX5"/>
<dbReference type="RefSeq" id="WP_154279405.1">
    <property type="nucleotide sequence ID" value="NZ_JBHUJQ010000001.1"/>
</dbReference>
<organism evidence="1 2">
    <name type="scientific">Pedobacter petrophilus</name>
    <dbReference type="NCBI Taxonomy" id="1908241"/>
    <lineage>
        <taxon>Bacteria</taxon>
        <taxon>Pseudomonadati</taxon>
        <taxon>Bacteroidota</taxon>
        <taxon>Sphingobacteriia</taxon>
        <taxon>Sphingobacteriales</taxon>
        <taxon>Sphingobacteriaceae</taxon>
        <taxon>Pedobacter</taxon>
    </lineage>
</organism>
<dbReference type="Proteomes" id="UP000487757">
    <property type="component" value="Unassembled WGS sequence"/>
</dbReference>
<keyword evidence="2" id="KW-1185">Reference proteome</keyword>
<reference evidence="1 2" key="1">
    <citation type="submission" date="2019-11" db="EMBL/GenBank/DDBJ databases">
        <title>Pedobacter petrophilus genome.</title>
        <authorList>
            <person name="Feldbauer M.J."/>
            <person name="Newman J.D."/>
        </authorList>
    </citation>
    <scope>NUCLEOTIDE SEQUENCE [LARGE SCALE GENOMIC DNA]</scope>
    <source>
        <strain evidence="1 2">LMG 29686</strain>
    </source>
</reference>
<dbReference type="OrthoDB" id="7432683at2"/>
<proteinExistence type="predicted"/>
<dbReference type="EMBL" id="WKKH01000004">
    <property type="protein sequence ID" value="MRX75244.1"/>
    <property type="molecule type" value="Genomic_DNA"/>
</dbReference>